<dbReference type="Pfam" id="PF04225">
    <property type="entry name" value="LysM_OapA"/>
    <property type="match status" value="1"/>
</dbReference>
<organism evidence="12 13">
    <name type="scientific">Gilvimarinus japonicus</name>
    <dbReference type="NCBI Taxonomy" id="1796469"/>
    <lineage>
        <taxon>Bacteria</taxon>
        <taxon>Pseudomonadati</taxon>
        <taxon>Pseudomonadota</taxon>
        <taxon>Gammaproteobacteria</taxon>
        <taxon>Cellvibrionales</taxon>
        <taxon>Cellvibrionaceae</taxon>
        <taxon>Gilvimarinus</taxon>
    </lineage>
</organism>
<feature type="compositionally biased region" description="Polar residues" evidence="8">
    <location>
        <begin position="72"/>
        <end position="81"/>
    </location>
</feature>
<feature type="region of interest" description="Disordered" evidence="8">
    <location>
        <begin position="61"/>
        <end position="107"/>
    </location>
</feature>
<evidence type="ECO:0000256" key="3">
    <source>
        <dbReference type="ARBA" id="ARBA00022670"/>
    </source>
</evidence>
<protein>
    <submittedName>
        <fullName evidence="12">Peptidoglycan DD-metalloendopeptidase family protein</fullName>
    </submittedName>
</protein>
<evidence type="ECO:0000313" key="12">
    <source>
        <dbReference type="EMBL" id="MFC3155938.1"/>
    </source>
</evidence>
<dbReference type="InterPro" id="IPR016047">
    <property type="entry name" value="M23ase_b-sheet_dom"/>
</dbReference>
<proteinExistence type="predicted"/>
<dbReference type="Pfam" id="PF19425">
    <property type="entry name" value="Csd3_N2"/>
    <property type="match status" value="1"/>
</dbReference>
<dbReference type="Gene3D" id="3.10.450.350">
    <property type="match status" value="2"/>
</dbReference>
<dbReference type="InterPro" id="IPR050570">
    <property type="entry name" value="Cell_wall_metabolism_enzyme"/>
</dbReference>
<evidence type="ECO:0000259" key="11">
    <source>
        <dbReference type="Pfam" id="PF19425"/>
    </source>
</evidence>
<dbReference type="Gene3D" id="2.70.70.10">
    <property type="entry name" value="Glucose Permease (Domain IIA)"/>
    <property type="match status" value="1"/>
</dbReference>
<keyword evidence="5" id="KW-0378">Hydrolase</keyword>
<dbReference type="EMBL" id="JBHRTL010000008">
    <property type="protein sequence ID" value="MFC3155938.1"/>
    <property type="molecule type" value="Genomic_DNA"/>
</dbReference>
<evidence type="ECO:0000313" key="13">
    <source>
        <dbReference type="Proteomes" id="UP001595548"/>
    </source>
</evidence>
<evidence type="ECO:0000256" key="5">
    <source>
        <dbReference type="ARBA" id="ARBA00022801"/>
    </source>
</evidence>
<keyword evidence="7" id="KW-0482">Metalloprotease</keyword>
<dbReference type="CDD" id="cd12797">
    <property type="entry name" value="M23_peptidase"/>
    <property type="match status" value="1"/>
</dbReference>
<evidence type="ECO:0000256" key="4">
    <source>
        <dbReference type="ARBA" id="ARBA00022723"/>
    </source>
</evidence>
<keyword evidence="4" id="KW-0479">Metal-binding</keyword>
<dbReference type="InterPro" id="IPR011055">
    <property type="entry name" value="Dup_hybrid_motif"/>
</dbReference>
<keyword evidence="13" id="KW-1185">Reference proteome</keyword>
<sequence length="490" mass="53209">MQPPEKQPLPRALRAFSQYPKGHMAAAGALIFALGVWAGGSFDAPSQPEPANSARVALTLPAPDSSAKPDTLKNTQPSTAADTGAPAPSVTASAAPSEASALTQEASPSVTAAAAPALTKKSFTVRSGDSLSTLFKRAGLNDSNVYELTSTCKEAKGLTRIMPGHEIVFYLDDSGKLQKLSHITNRLSSTHFERADEGFVSAQEIKNPELRPAYKEATINSSLFLAGQAVGMQDALIMELANIFGWDVDFALDIRKGDHFNVLYEEKFLDGEKIGTGAILAAEFTNQGHKFRAVRYTNAAGDSHYFTPDGESMRKAFLLAPVDFRRISGNFNPKRLHPIFKTVRPHRGTDYAANTGTPVWASGDGRVVAAGYTKPNGNYVFIQHGNNIQTKYLHLNKKMVKTGQRVKQKQIIGTVGSTGYATGPHLHYEFLLDGVHRNPRTIVQKLPKADSIPKAEMAQFRAQTEPMVAQLQQRYNANRLALNKSESTIN</sequence>
<evidence type="ECO:0000256" key="7">
    <source>
        <dbReference type="ARBA" id="ARBA00023049"/>
    </source>
</evidence>
<dbReference type="SUPFAM" id="SSF51261">
    <property type="entry name" value="Duplicated hybrid motif"/>
    <property type="match status" value="1"/>
</dbReference>
<evidence type="ECO:0000259" key="9">
    <source>
        <dbReference type="Pfam" id="PF01551"/>
    </source>
</evidence>
<dbReference type="PANTHER" id="PTHR21666">
    <property type="entry name" value="PEPTIDASE-RELATED"/>
    <property type="match status" value="1"/>
</dbReference>
<evidence type="ECO:0000256" key="2">
    <source>
        <dbReference type="ARBA" id="ARBA00004196"/>
    </source>
</evidence>
<dbReference type="Proteomes" id="UP001595548">
    <property type="component" value="Unassembled WGS sequence"/>
</dbReference>
<feature type="domain" description="M23ase beta-sheet core" evidence="9">
    <location>
        <begin position="345"/>
        <end position="439"/>
    </location>
</feature>
<evidence type="ECO:0000256" key="1">
    <source>
        <dbReference type="ARBA" id="ARBA00001947"/>
    </source>
</evidence>
<evidence type="ECO:0000256" key="6">
    <source>
        <dbReference type="ARBA" id="ARBA00022833"/>
    </source>
</evidence>
<dbReference type="Pfam" id="PF01551">
    <property type="entry name" value="Peptidase_M23"/>
    <property type="match status" value="1"/>
</dbReference>
<dbReference type="InterPro" id="IPR007340">
    <property type="entry name" value="LysM_Opacity-associatedA"/>
</dbReference>
<feature type="domain" description="Csd3-like second N-terminal" evidence="11">
    <location>
        <begin position="216"/>
        <end position="333"/>
    </location>
</feature>
<accession>A0ABV7HT62</accession>
<comment type="subcellular location">
    <subcellularLocation>
        <location evidence="2">Cell envelope</location>
    </subcellularLocation>
</comment>
<feature type="domain" description="Opacity-associated protein A LysM-like" evidence="10">
    <location>
        <begin position="121"/>
        <end position="198"/>
    </location>
</feature>
<feature type="compositionally biased region" description="Low complexity" evidence="8">
    <location>
        <begin position="85"/>
        <end position="107"/>
    </location>
</feature>
<dbReference type="InterPro" id="IPR045834">
    <property type="entry name" value="Csd3_N2"/>
</dbReference>
<evidence type="ECO:0000256" key="8">
    <source>
        <dbReference type="SAM" id="MobiDB-lite"/>
    </source>
</evidence>
<dbReference type="PANTHER" id="PTHR21666:SF288">
    <property type="entry name" value="CELL DIVISION PROTEIN YTFB"/>
    <property type="match status" value="1"/>
</dbReference>
<dbReference type="RefSeq" id="WP_382416950.1">
    <property type="nucleotide sequence ID" value="NZ_AP031500.1"/>
</dbReference>
<evidence type="ECO:0000259" key="10">
    <source>
        <dbReference type="Pfam" id="PF04225"/>
    </source>
</evidence>
<name>A0ABV7HT62_9GAMM</name>
<reference evidence="13" key="1">
    <citation type="journal article" date="2019" name="Int. J. Syst. Evol. Microbiol.">
        <title>The Global Catalogue of Microorganisms (GCM) 10K type strain sequencing project: providing services to taxonomists for standard genome sequencing and annotation.</title>
        <authorList>
            <consortium name="The Broad Institute Genomics Platform"/>
            <consortium name="The Broad Institute Genome Sequencing Center for Infectious Disease"/>
            <person name="Wu L."/>
            <person name="Ma J."/>
        </authorList>
    </citation>
    <scope>NUCLEOTIDE SEQUENCE [LARGE SCALE GENOMIC DNA]</scope>
    <source>
        <strain evidence="13">KCTC 52141</strain>
    </source>
</reference>
<comment type="cofactor">
    <cofactor evidence="1">
        <name>Zn(2+)</name>
        <dbReference type="ChEBI" id="CHEBI:29105"/>
    </cofactor>
</comment>
<keyword evidence="6" id="KW-0862">Zinc</keyword>
<comment type="caution">
    <text evidence="12">The sequence shown here is derived from an EMBL/GenBank/DDBJ whole genome shotgun (WGS) entry which is preliminary data.</text>
</comment>
<keyword evidence="3" id="KW-0645">Protease</keyword>
<gene>
    <name evidence="12" type="ORF">ACFOEB_12055</name>
</gene>